<evidence type="ECO:0000256" key="2">
    <source>
        <dbReference type="ARBA" id="ARBA00008458"/>
    </source>
</evidence>
<comment type="subcellular location">
    <subcellularLocation>
        <location evidence="1">Membrane</location>
        <topology evidence="1">Multi-pass membrane protein</topology>
    </subcellularLocation>
</comment>
<dbReference type="PANTHER" id="PTHR31733">
    <property type="entry name" value="RIBONUCLEASE KAPPA"/>
    <property type="match status" value="1"/>
</dbReference>
<dbReference type="AlphaFoldDB" id="A0AB39Z7D6"/>
<protein>
    <submittedName>
        <fullName evidence="8">Ribonuclease kappa-B</fullName>
    </submittedName>
</protein>
<dbReference type="RefSeq" id="XP_016929586.1">
    <property type="nucleotide sequence ID" value="XM_017074097.4"/>
</dbReference>
<name>A0AB39Z7D6_DROSZ</name>
<accession>A0AB39Z7D6</accession>
<sequence>MVCGRKCCLFCLFMSSWGFLMLNLLGIFFYVKSLNLLEALPLPHSFRSLEEFKEQADEAYQKVSIRCFVAAVVYLGFVFMSIVFIRRDIKRRKRLYKGGAPRHRR</sequence>
<gene>
    <name evidence="8" type="primary">LOC108009611</name>
</gene>
<keyword evidence="7" id="KW-1185">Reference proteome</keyword>
<reference evidence="8" key="1">
    <citation type="submission" date="2025-08" db="UniProtKB">
        <authorList>
            <consortium name="RefSeq"/>
        </authorList>
    </citation>
    <scope>IDENTIFICATION</scope>
</reference>
<evidence type="ECO:0000256" key="6">
    <source>
        <dbReference type="SAM" id="Phobius"/>
    </source>
</evidence>
<evidence type="ECO:0000256" key="4">
    <source>
        <dbReference type="ARBA" id="ARBA00022989"/>
    </source>
</evidence>
<feature type="transmembrane region" description="Helical" evidence="6">
    <location>
        <begin position="7"/>
        <end position="31"/>
    </location>
</feature>
<evidence type="ECO:0000256" key="1">
    <source>
        <dbReference type="ARBA" id="ARBA00004141"/>
    </source>
</evidence>
<evidence type="ECO:0000313" key="7">
    <source>
        <dbReference type="Proteomes" id="UP001652628"/>
    </source>
</evidence>
<dbReference type="GO" id="GO:0016020">
    <property type="term" value="C:membrane"/>
    <property type="evidence" value="ECO:0007669"/>
    <property type="project" value="UniProtKB-SubCell"/>
</dbReference>
<comment type="similarity">
    <text evidence="2">Belongs to the RNase K family.</text>
</comment>
<dbReference type="GeneID" id="108009611"/>
<keyword evidence="3 6" id="KW-0812">Transmembrane</keyword>
<dbReference type="GO" id="GO:0004521">
    <property type="term" value="F:RNA endonuclease activity"/>
    <property type="evidence" value="ECO:0007669"/>
    <property type="project" value="InterPro"/>
</dbReference>
<evidence type="ECO:0000256" key="5">
    <source>
        <dbReference type="ARBA" id="ARBA00023136"/>
    </source>
</evidence>
<evidence type="ECO:0000313" key="8">
    <source>
        <dbReference type="RefSeq" id="XP_016929586.1"/>
    </source>
</evidence>
<keyword evidence="5 6" id="KW-0472">Membrane</keyword>
<evidence type="ECO:0000256" key="3">
    <source>
        <dbReference type="ARBA" id="ARBA00022692"/>
    </source>
</evidence>
<dbReference type="Proteomes" id="UP001652628">
    <property type="component" value="Chromosome 2R"/>
</dbReference>
<keyword evidence="4 6" id="KW-1133">Transmembrane helix</keyword>
<dbReference type="InterPro" id="IPR026770">
    <property type="entry name" value="RNase_K"/>
</dbReference>
<organism evidence="7 8">
    <name type="scientific">Drosophila suzukii</name>
    <name type="common">Spotted-wing drosophila fruit fly</name>
    <dbReference type="NCBI Taxonomy" id="28584"/>
    <lineage>
        <taxon>Eukaryota</taxon>
        <taxon>Metazoa</taxon>
        <taxon>Ecdysozoa</taxon>
        <taxon>Arthropoda</taxon>
        <taxon>Hexapoda</taxon>
        <taxon>Insecta</taxon>
        <taxon>Pterygota</taxon>
        <taxon>Neoptera</taxon>
        <taxon>Endopterygota</taxon>
        <taxon>Diptera</taxon>
        <taxon>Brachycera</taxon>
        <taxon>Muscomorpha</taxon>
        <taxon>Ephydroidea</taxon>
        <taxon>Drosophilidae</taxon>
        <taxon>Drosophila</taxon>
        <taxon>Sophophora</taxon>
    </lineage>
</organism>
<proteinExistence type="inferred from homology"/>
<feature type="transmembrane region" description="Helical" evidence="6">
    <location>
        <begin position="63"/>
        <end position="85"/>
    </location>
</feature>